<keyword evidence="3" id="KW-1185">Reference proteome</keyword>
<sequence>MSKVEYTANPSKAWQYNRDLSASEIKGSKLPLFGFHDDPECRSSSARIPTSFNCGNPSHGEYRTVASLHRVTEECHSGARIHVPSISKKDLQNNRELADSNGSLAGATLFGRFRSKLKAKESRIFDYAVAKDNNTQTCDMSRFTLYLDNDGQPAEVVDDFDLQ</sequence>
<evidence type="ECO:0000313" key="2">
    <source>
        <dbReference type="EMBL" id="WVW79408.1"/>
    </source>
</evidence>
<reference evidence="1" key="3">
    <citation type="submission" date="2014-01" db="EMBL/GenBank/DDBJ databases">
        <title>Evolution of pathogenesis and genome organization in the Tremellales.</title>
        <authorList>
            <person name="Cuomo C."/>
            <person name="Litvintseva A."/>
            <person name="Heitman J."/>
            <person name="Chen Y."/>
            <person name="Sun S."/>
            <person name="Springer D."/>
            <person name="Dromer F."/>
            <person name="Young S."/>
            <person name="Zeng Q."/>
            <person name="Chapman S."/>
            <person name="Gujja S."/>
            <person name="Saif S."/>
            <person name="Birren B."/>
        </authorList>
    </citation>
    <scope>NUCLEOTIDE SEQUENCE</scope>
    <source>
        <strain evidence="1">CBS 10118</strain>
    </source>
</reference>
<name>A0A1B9GC18_9TREE</name>
<reference evidence="1" key="1">
    <citation type="submission" date="2013-07" db="EMBL/GenBank/DDBJ databases">
        <title>The Genome Sequence of Cryptococcus bestiolae CBS10118.</title>
        <authorList>
            <consortium name="The Broad Institute Genome Sequencing Platform"/>
            <person name="Cuomo C."/>
            <person name="Litvintseva A."/>
            <person name="Chen Y."/>
            <person name="Heitman J."/>
            <person name="Sun S."/>
            <person name="Springer D."/>
            <person name="Dromer F."/>
            <person name="Young S.K."/>
            <person name="Zeng Q."/>
            <person name="Gargeya S."/>
            <person name="Fitzgerald M."/>
            <person name="Abouelleil A."/>
            <person name="Alvarado L."/>
            <person name="Berlin A.M."/>
            <person name="Chapman S.B."/>
            <person name="Dewar J."/>
            <person name="Goldberg J."/>
            <person name="Griggs A."/>
            <person name="Gujja S."/>
            <person name="Hansen M."/>
            <person name="Howarth C."/>
            <person name="Imamovic A."/>
            <person name="Larimer J."/>
            <person name="McCowan C."/>
            <person name="Murphy C."/>
            <person name="Pearson M."/>
            <person name="Priest M."/>
            <person name="Roberts A."/>
            <person name="Saif S."/>
            <person name="Shea T."/>
            <person name="Sykes S."/>
            <person name="Wortman J."/>
            <person name="Nusbaum C."/>
            <person name="Birren B."/>
        </authorList>
    </citation>
    <scope>NUCLEOTIDE SEQUENCE [LARGE SCALE GENOMIC DNA]</scope>
    <source>
        <strain evidence="1">CBS 10118</strain>
    </source>
</reference>
<dbReference type="VEuPathDB" id="FungiDB:I302_00060"/>
<accession>A0A1B9GC18</accession>
<reference evidence="2" key="4">
    <citation type="submission" date="2024-02" db="EMBL/GenBank/DDBJ databases">
        <title>Comparative genomics of Cryptococcus and Kwoniella reveals pathogenesis evolution and contrasting modes of karyotype evolution via chromosome fusion or intercentromeric recombination.</title>
        <authorList>
            <person name="Coelho M.A."/>
            <person name="David-Palma M."/>
            <person name="Shea T."/>
            <person name="Bowers K."/>
            <person name="McGinley-Smith S."/>
            <person name="Mohammad A.W."/>
            <person name="Gnirke A."/>
            <person name="Yurkov A.M."/>
            <person name="Nowrousian M."/>
            <person name="Sun S."/>
            <person name="Cuomo C.A."/>
            <person name="Heitman J."/>
        </authorList>
    </citation>
    <scope>NUCLEOTIDE SEQUENCE</scope>
    <source>
        <strain evidence="2">CBS 10118</strain>
    </source>
</reference>
<reference evidence="2" key="2">
    <citation type="submission" date="2013-07" db="EMBL/GenBank/DDBJ databases">
        <authorList>
            <consortium name="The Broad Institute Genome Sequencing Platform"/>
            <person name="Cuomo C."/>
            <person name="Litvintseva A."/>
            <person name="Chen Y."/>
            <person name="Heitman J."/>
            <person name="Sun S."/>
            <person name="Springer D."/>
            <person name="Dromer F."/>
            <person name="Young S.K."/>
            <person name="Zeng Q."/>
            <person name="Gargeya S."/>
            <person name="Fitzgerald M."/>
            <person name="Abouelleil A."/>
            <person name="Alvarado L."/>
            <person name="Berlin A.M."/>
            <person name="Chapman S.B."/>
            <person name="Dewar J."/>
            <person name="Goldberg J."/>
            <person name="Griggs A."/>
            <person name="Gujja S."/>
            <person name="Hansen M."/>
            <person name="Howarth C."/>
            <person name="Imamovic A."/>
            <person name="Larimer J."/>
            <person name="McCowan C."/>
            <person name="Murphy C."/>
            <person name="Pearson M."/>
            <person name="Priest M."/>
            <person name="Roberts A."/>
            <person name="Saif S."/>
            <person name="Shea T."/>
            <person name="Sykes S."/>
            <person name="Wortman J."/>
            <person name="Nusbaum C."/>
            <person name="Birren B."/>
        </authorList>
    </citation>
    <scope>NUCLEOTIDE SEQUENCE</scope>
    <source>
        <strain evidence="2">CBS 10118</strain>
    </source>
</reference>
<evidence type="ECO:0000313" key="3">
    <source>
        <dbReference type="Proteomes" id="UP000092730"/>
    </source>
</evidence>
<dbReference type="GeneID" id="30204459"/>
<dbReference type="EMBL" id="KI894018">
    <property type="protein sequence ID" value="OCF28572.1"/>
    <property type="molecule type" value="Genomic_DNA"/>
</dbReference>
<gene>
    <name evidence="1" type="ORF">I302_00060</name>
    <name evidence="2" type="ORF">I302_101377</name>
</gene>
<dbReference type="KEGG" id="kbi:30204459"/>
<dbReference type="Proteomes" id="UP000092730">
    <property type="component" value="Chromosome 1"/>
</dbReference>
<dbReference type="AlphaFoldDB" id="A0A1B9GC18"/>
<evidence type="ECO:0000313" key="1">
    <source>
        <dbReference type="EMBL" id="OCF28572.1"/>
    </source>
</evidence>
<dbReference type="EMBL" id="CP144541">
    <property type="protein sequence ID" value="WVW79408.1"/>
    <property type="molecule type" value="Genomic_DNA"/>
</dbReference>
<proteinExistence type="predicted"/>
<organism evidence="1">
    <name type="scientific">Kwoniella bestiolae CBS 10118</name>
    <dbReference type="NCBI Taxonomy" id="1296100"/>
    <lineage>
        <taxon>Eukaryota</taxon>
        <taxon>Fungi</taxon>
        <taxon>Dikarya</taxon>
        <taxon>Basidiomycota</taxon>
        <taxon>Agaricomycotina</taxon>
        <taxon>Tremellomycetes</taxon>
        <taxon>Tremellales</taxon>
        <taxon>Cryptococcaceae</taxon>
        <taxon>Kwoniella</taxon>
    </lineage>
</organism>
<dbReference type="RefSeq" id="XP_019049642.1">
    <property type="nucleotide sequence ID" value="XM_019186764.1"/>
</dbReference>
<protein>
    <submittedName>
        <fullName evidence="1">Uncharacterized protein</fullName>
    </submittedName>
</protein>